<dbReference type="EMBL" id="AQGS01000079">
    <property type="protein sequence ID" value="EPS43378.1"/>
    <property type="molecule type" value="Genomic_DNA"/>
</dbReference>
<feature type="compositionally biased region" description="Low complexity" evidence="1">
    <location>
        <begin position="317"/>
        <end position="378"/>
    </location>
</feature>
<dbReference type="OrthoDB" id="4586279at2759"/>
<sequence length="948" mass="107234">MSVSSIKIYINSALENLDSPYRVDQVEPALQQAEQRLPNISPDDAAPLIAQIAEIRAKLDNMVSPHDARQVSAAEGKIRQARDFIDTNYGQLNQSAKDFVEELFKGAIQFLDQIEDARKAPKLKAPVLAQIDQIRAQYGTSAVAAPVPPPPPPSAPKPEPSSGYYTAKSKVFWANEYFTTPGRIDQTEPELAQAENLINGDASQEADDLRAQIAGLRDKLADMIMPADEACIRAAQRDVQAVRDYMDQQRAFLDKSDTKQYLDGQLQKVIDQGLSKIQNPRKGDQLKAPILAEIAQIRSQLNIITQTYPPPPPPPAQNQAWGPPQQQGWGAPQPQWNNQQPPAWNNQQPQWNNQQPQWNGQQGYNQQPQGWNNQQPPAWGAPPQPQAWGPPQPQQQQWGPPQTSRQADPTPAALSYDDQDRLNRAKRSIGQARNNIESRRMEGVENLFFDATNIMAPVDPSHKDPLMAEIEQLRKDLENTRLEESTRRLRGELDRKLSRVEMDRDYPDRIQYSISSFKERLEEDEVRNTLSADMYNGYKKKLADVIAAGDAHVKNEAMSRATPALEKLREKIATNPFLGIQGYEVNRVDSDIKSMRWQVEREINKLPEDDEDRKKIAAELEAVDAKVTAYSNEWEKAGIYEEVRRTWKWIYEEVKEWEQEEPSPDPQPLEEPRLPQTRLAIHRVEYYLYKDTSVQRTRDENPGDSVIAEVDREALALLDGAGNKMAEAYNKVLEAAENMEFPVSDRYTREKPSSLKTNAELTFQDTKYGKPVVERIKALEKRWEDEMEAIQSGRKNLGETLSQEAVQKWPSIVAAIPNIVADFDPSSAKPGDAVHLNGVYNRSGWDFDGNQYGFSMRYNGVPLGGIYEGYINKAMDHAAYEQKLTIDDHKKWDLVGVVLGPGSISERTKRTIRIGMDTHEVEEWIPINCLRLRIIAIRAGPVLAGPPN</sequence>
<evidence type="ECO:0000313" key="3">
    <source>
        <dbReference type="Proteomes" id="UP000015100"/>
    </source>
</evidence>
<reference evidence="3" key="2">
    <citation type="submission" date="2013-04" db="EMBL/GenBank/DDBJ databases">
        <title>Genomic mechanisms accounting for the adaptation to parasitism in nematode-trapping fungi.</title>
        <authorList>
            <person name="Ahren D.G."/>
        </authorList>
    </citation>
    <scope>NUCLEOTIDE SEQUENCE [LARGE SCALE GENOMIC DNA]</scope>
    <source>
        <strain evidence="3">CBS 200.50</strain>
    </source>
</reference>
<dbReference type="OMA" id="RTIRIGM"/>
<dbReference type="AlphaFoldDB" id="S8BVB7"/>
<reference evidence="2 3" key="1">
    <citation type="journal article" date="2013" name="PLoS Genet.">
        <title>Genomic mechanisms accounting for the adaptation to parasitism in nematode-trapping fungi.</title>
        <authorList>
            <person name="Meerupati T."/>
            <person name="Andersson K.M."/>
            <person name="Friman E."/>
            <person name="Kumar D."/>
            <person name="Tunlid A."/>
            <person name="Ahren D."/>
        </authorList>
    </citation>
    <scope>NUCLEOTIDE SEQUENCE [LARGE SCALE GENOMIC DNA]</scope>
    <source>
        <strain evidence="2 3">CBS 200.50</strain>
    </source>
</reference>
<keyword evidence="3" id="KW-1185">Reference proteome</keyword>
<name>S8BVB7_DACHA</name>
<organism evidence="2 3">
    <name type="scientific">Dactylellina haptotyla (strain CBS 200.50)</name>
    <name type="common">Nematode-trapping fungus</name>
    <name type="synonym">Monacrosporium haptotylum</name>
    <dbReference type="NCBI Taxonomy" id="1284197"/>
    <lineage>
        <taxon>Eukaryota</taxon>
        <taxon>Fungi</taxon>
        <taxon>Dikarya</taxon>
        <taxon>Ascomycota</taxon>
        <taxon>Pezizomycotina</taxon>
        <taxon>Orbiliomycetes</taxon>
        <taxon>Orbiliales</taxon>
        <taxon>Orbiliaceae</taxon>
        <taxon>Dactylellina</taxon>
    </lineage>
</organism>
<proteinExistence type="predicted"/>
<comment type="caution">
    <text evidence="2">The sequence shown here is derived from an EMBL/GenBank/DDBJ whole genome shotgun (WGS) entry which is preliminary data.</text>
</comment>
<accession>S8BVB7</accession>
<evidence type="ECO:0000256" key="1">
    <source>
        <dbReference type="SAM" id="MobiDB-lite"/>
    </source>
</evidence>
<dbReference type="HOGENOM" id="CLU_325695_0_0_1"/>
<feature type="compositionally biased region" description="Pro residues" evidence="1">
    <location>
        <begin position="146"/>
        <end position="159"/>
    </location>
</feature>
<feature type="region of interest" description="Disordered" evidence="1">
    <location>
        <begin position="304"/>
        <end position="421"/>
    </location>
</feature>
<protein>
    <submittedName>
        <fullName evidence="2">Uncharacterized protein</fullName>
    </submittedName>
</protein>
<gene>
    <name evidence="2" type="ORF">H072_2588</name>
</gene>
<feature type="compositionally biased region" description="Pro residues" evidence="1">
    <location>
        <begin position="379"/>
        <end position="393"/>
    </location>
</feature>
<dbReference type="Proteomes" id="UP000015100">
    <property type="component" value="Unassembled WGS sequence"/>
</dbReference>
<evidence type="ECO:0000313" key="2">
    <source>
        <dbReference type="EMBL" id="EPS43378.1"/>
    </source>
</evidence>
<feature type="region of interest" description="Disordered" evidence="1">
    <location>
        <begin position="142"/>
        <end position="162"/>
    </location>
</feature>